<keyword evidence="4" id="KW-1185">Reference proteome</keyword>
<evidence type="ECO:0000256" key="1">
    <source>
        <dbReference type="SAM" id="MobiDB-lite"/>
    </source>
</evidence>
<evidence type="ECO:0000256" key="2">
    <source>
        <dbReference type="SAM" id="SignalP"/>
    </source>
</evidence>
<dbReference type="EMBL" id="JAJLJH010000014">
    <property type="protein sequence ID" value="MCK9689470.1"/>
    <property type="molecule type" value="Genomic_DNA"/>
</dbReference>
<gene>
    <name evidence="3" type="ORF">LPC04_27445</name>
</gene>
<dbReference type="AlphaFoldDB" id="A0A9X1YQ93"/>
<accession>A0A9X1YQ93</accession>
<feature type="chain" id="PRO_5040992964" description="Acid shock protein" evidence="2">
    <location>
        <begin position="26"/>
        <end position="72"/>
    </location>
</feature>
<name>A0A9X1YQ93_9BURK</name>
<organism evidence="3 4">
    <name type="scientific">Scleromatobacter humisilvae</name>
    <dbReference type="NCBI Taxonomy" id="2897159"/>
    <lineage>
        <taxon>Bacteria</taxon>
        <taxon>Pseudomonadati</taxon>
        <taxon>Pseudomonadota</taxon>
        <taxon>Betaproteobacteria</taxon>
        <taxon>Burkholderiales</taxon>
        <taxon>Sphaerotilaceae</taxon>
        <taxon>Scleromatobacter</taxon>
    </lineage>
</organism>
<sequence length="72" mass="7142">MIGTIMVKSFIAAALLTSLASLALAQAPAASAPAAADAASTPKKHRLHAPKLRKGATPAVNPEASPDKKGGN</sequence>
<feature type="compositionally biased region" description="Basic residues" evidence="1">
    <location>
        <begin position="42"/>
        <end position="54"/>
    </location>
</feature>
<reference evidence="3" key="1">
    <citation type="submission" date="2021-11" db="EMBL/GenBank/DDBJ databases">
        <title>BS-T2-15 a new species belonging to the Comamonadaceae family isolated from the soil of a French oak forest.</title>
        <authorList>
            <person name="Mieszkin S."/>
            <person name="Alain K."/>
        </authorList>
    </citation>
    <scope>NUCLEOTIDE SEQUENCE</scope>
    <source>
        <strain evidence="3">BS-T2-15</strain>
    </source>
</reference>
<evidence type="ECO:0000313" key="4">
    <source>
        <dbReference type="Proteomes" id="UP001139353"/>
    </source>
</evidence>
<protein>
    <recommendedName>
        <fullName evidence="5">Acid shock protein</fullName>
    </recommendedName>
</protein>
<dbReference type="Proteomes" id="UP001139353">
    <property type="component" value="Unassembled WGS sequence"/>
</dbReference>
<evidence type="ECO:0008006" key="5">
    <source>
        <dbReference type="Google" id="ProtNLM"/>
    </source>
</evidence>
<proteinExistence type="predicted"/>
<comment type="caution">
    <text evidence="3">The sequence shown here is derived from an EMBL/GenBank/DDBJ whole genome shotgun (WGS) entry which is preliminary data.</text>
</comment>
<evidence type="ECO:0000313" key="3">
    <source>
        <dbReference type="EMBL" id="MCK9689470.1"/>
    </source>
</evidence>
<keyword evidence="2" id="KW-0732">Signal</keyword>
<feature type="signal peptide" evidence="2">
    <location>
        <begin position="1"/>
        <end position="25"/>
    </location>
</feature>
<dbReference type="RefSeq" id="WP_275685516.1">
    <property type="nucleotide sequence ID" value="NZ_JAJLJH010000014.1"/>
</dbReference>
<feature type="region of interest" description="Disordered" evidence="1">
    <location>
        <begin position="33"/>
        <end position="72"/>
    </location>
</feature>